<dbReference type="PANTHER" id="PTHR32251">
    <property type="entry name" value="3-OXO-5-ALPHA-STEROID 4-DEHYDROGENASE"/>
    <property type="match status" value="1"/>
</dbReference>
<protein>
    <submittedName>
        <fullName evidence="2">Uncharacterized protein</fullName>
    </submittedName>
</protein>
<evidence type="ECO:0000313" key="2">
    <source>
        <dbReference type="EMBL" id="OAA62946.1"/>
    </source>
</evidence>
<feature type="transmembrane region" description="Helical" evidence="1">
    <location>
        <begin position="158"/>
        <end position="182"/>
    </location>
</feature>
<feature type="transmembrane region" description="Helical" evidence="1">
    <location>
        <begin position="51"/>
        <end position="70"/>
    </location>
</feature>
<keyword evidence="1" id="KW-0812">Transmembrane</keyword>
<proteinExistence type="predicted"/>
<dbReference type="InterPro" id="IPR010721">
    <property type="entry name" value="UstE-like"/>
</dbReference>
<feature type="transmembrane region" description="Helical" evidence="1">
    <location>
        <begin position="194"/>
        <end position="217"/>
    </location>
</feature>
<name>A0A167VSU9_CORFA</name>
<comment type="caution">
    <text evidence="2">The sequence shown here is derived from an EMBL/GenBank/DDBJ whole genome shotgun (WGS) entry which is preliminary data.</text>
</comment>
<dbReference type="EMBL" id="AZHB01000011">
    <property type="protein sequence ID" value="OAA62946.1"/>
    <property type="molecule type" value="Genomic_DNA"/>
</dbReference>
<dbReference type="GO" id="GO:0016020">
    <property type="term" value="C:membrane"/>
    <property type="evidence" value="ECO:0007669"/>
    <property type="project" value="TreeGrafter"/>
</dbReference>
<keyword evidence="1" id="KW-1133">Transmembrane helix</keyword>
<feature type="transmembrane region" description="Helical" evidence="1">
    <location>
        <begin position="280"/>
        <end position="302"/>
    </location>
</feature>
<dbReference type="PROSITE" id="PS50244">
    <property type="entry name" value="S5A_REDUCTASE"/>
    <property type="match status" value="1"/>
</dbReference>
<feature type="transmembrane region" description="Helical" evidence="1">
    <location>
        <begin position="20"/>
        <end position="39"/>
    </location>
</feature>
<dbReference type="AlphaFoldDB" id="A0A167VSU9"/>
<dbReference type="PANTHER" id="PTHR32251:SF17">
    <property type="entry name" value="STEROID 5-ALPHA REDUCTASE C-TERMINAL DOMAIN-CONTAINING PROTEIN"/>
    <property type="match status" value="1"/>
</dbReference>
<dbReference type="Gene3D" id="1.20.120.1630">
    <property type="match status" value="1"/>
</dbReference>
<organism evidence="2 3">
    <name type="scientific">Cordyceps fumosorosea (strain ARSEF 2679)</name>
    <name type="common">Isaria fumosorosea</name>
    <dbReference type="NCBI Taxonomy" id="1081104"/>
    <lineage>
        <taxon>Eukaryota</taxon>
        <taxon>Fungi</taxon>
        <taxon>Dikarya</taxon>
        <taxon>Ascomycota</taxon>
        <taxon>Pezizomycotina</taxon>
        <taxon>Sordariomycetes</taxon>
        <taxon>Hypocreomycetidae</taxon>
        <taxon>Hypocreales</taxon>
        <taxon>Cordycipitaceae</taxon>
        <taxon>Cordyceps</taxon>
    </lineage>
</organism>
<evidence type="ECO:0000256" key="1">
    <source>
        <dbReference type="SAM" id="Phobius"/>
    </source>
</evidence>
<dbReference type="RefSeq" id="XP_018704153.1">
    <property type="nucleotide sequence ID" value="XM_018848427.1"/>
</dbReference>
<sequence>MPTPTIMQSVVLALTSFKSPVLRAVVPCGVAAVALQALVAAPSVAARNESFFDLSGSLTFLAVGALSLYLPALRARALAAAHGAALPRLPSIVQLAASAWGRGGEQAVAGGGRNWRQLVLVGLTVVWATRLGSYLFSRVLGQGHDSRFDEIRDRPARFAGVFLIQAVWVTVQMLPVVALAGVPAASVGAALPRLAATDVLGLSLWAVGFVFESVADYQKSQWSRRKRLKLHDEDFLTSGLFGVSRFPHYFGEISMWAGIATTAAGVLARGPVRRALGWGAGPAGVVAMTALCGLSPLFSWFVTTRVSGIPMSEKKYDERFGHREDYQKWRRETPQLIPKLW</sequence>
<reference evidence="2 3" key="1">
    <citation type="journal article" date="2016" name="Genome Biol. Evol.">
        <title>Divergent and convergent evolution of fungal pathogenicity.</title>
        <authorList>
            <person name="Shang Y."/>
            <person name="Xiao G."/>
            <person name="Zheng P."/>
            <person name="Cen K."/>
            <person name="Zhan S."/>
            <person name="Wang C."/>
        </authorList>
    </citation>
    <scope>NUCLEOTIDE SEQUENCE [LARGE SCALE GENOMIC DNA]</scope>
    <source>
        <strain evidence="2 3">ARSEF 2679</strain>
    </source>
</reference>
<gene>
    <name evidence="2" type="ORF">ISF_04822</name>
</gene>
<keyword evidence="3" id="KW-1185">Reference proteome</keyword>
<dbReference type="Pfam" id="PF06966">
    <property type="entry name" value="DUF1295"/>
    <property type="match status" value="2"/>
</dbReference>
<dbReference type="Proteomes" id="UP000076744">
    <property type="component" value="Unassembled WGS sequence"/>
</dbReference>
<feature type="transmembrane region" description="Helical" evidence="1">
    <location>
        <begin position="249"/>
        <end position="268"/>
    </location>
</feature>
<dbReference type="GeneID" id="30021114"/>
<accession>A0A167VSU9</accession>
<keyword evidence="1" id="KW-0472">Membrane</keyword>
<evidence type="ECO:0000313" key="3">
    <source>
        <dbReference type="Proteomes" id="UP000076744"/>
    </source>
</evidence>
<dbReference type="OrthoDB" id="201504at2759"/>